<dbReference type="SUPFAM" id="SSF48452">
    <property type="entry name" value="TPR-like"/>
    <property type="match status" value="1"/>
</dbReference>
<accession>X1VU60</accession>
<feature type="non-terminal residue" evidence="1">
    <location>
        <position position="1"/>
    </location>
</feature>
<dbReference type="InterPro" id="IPR011990">
    <property type="entry name" value="TPR-like_helical_dom_sf"/>
</dbReference>
<proteinExistence type="predicted"/>
<sequence>QGFEIIISEVYEQVANNIVVDCVIVRAYGLSNDNELEIRSIREYDEPFYLELKVMGNLEESQKITKKFKDKFERAHISKERLKKELLILNTSLKRSAWYAVEMRAKSILIDFPNEPHALFALAIARVAQGDLTTLEEILQHISKLKPDKPDKLYNIGMIHKKREAYVEAITTLRASIKVESVEEPVLKIVSQVQAALSEVNDALKTYEKASKT</sequence>
<comment type="caution">
    <text evidence="1">The sequence shown here is derived from an EMBL/GenBank/DDBJ whole genome shotgun (WGS) entry which is preliminary data.</text>
</comment>
<organism evidence="1">
    <name type="scientific">marine sediment metagenome</name>
    <dbReference type="NCBI Taxonomy" id="412755"/>
    <lineage>
        <taxon>unclassified sequences</taxon>
        <taxon>metagenomes</taxon>
        <taxon>ecological metagenomes</taxon>
    </lineage>
</organism>
<protein>
    <submittedName>
        <fullName evidence="1">Uncharacterized protein</fullName>
    </submittedName>
</protein>
<dbReference type="EMBL" id="BARW01031158">
    <property type="protein sequence ID" value="GAJ13680.1"/>
    <property type="molecule type" value="Genomic_DNA"/>
</dbReference>
<gene>
    <name evidence="1" type="ORF">S12H4_49632</name>
</gene>
<evidence type="ECO:0000313" key="1">
    <source>
        <dbReference type="EMBL" id="GAJ13680.1"/>
    </source>
</evidence>
<name>X1VU60_9ZZZZ</name>
<reference evidence="1" key="1">
    <citation type="journal article" date="2014" name="Front. Microbiol.">
        <title>High frequency of phylogenetically diverse reductive dehalogenase-homologous genes in deep subseafloor sedimentary metagenomes.</title>
        <authorList>
            <person name="Kawai M."/>
            <person name="Futagami T."/>
            <person name="Toyoda A."/>
            <person name="Takaki Y."/>
            <person name="Nishi S."/>
            <person name="Hori S."/>
            <person name="Arai W."/>
            <person name="Tsubouchi T."/>
            <person name="Morono Y."/>
            <person name="Uchiyama I."/>
            <person name="Ito T."/>
            <person name="Fujiyama A."/>
            <person name="Inagaki F."/>
            <person name="Takami H."/>
        </authorList>
    </citation>
    <scope>NUCLEOTIDE SEQUENCE</scope>
    <source>
        <strain evidence="1">Expedition CK06-06</strain>
    </source>
</reference>
<dbReference type="AlphaFoldDB" id="X1VU60"/>
<dbReference type="Gene3D" id="1.25.40.10">
    <property type="entry name" value="Tetratricopeptide repeat domain"/>
    <property type="match status" value="1"/>
</dbReference>